<dbReference type="InterPro" id="IPR040442">
    <property type="entry name" value="Pyrv_kinase-like_dom_sf"/>
</dbReference>
<dbReference type="InterPro" id="IPR005000">
    <property type="entry name" value="Aldolase/citrate-lyase_domain"/>
</dbReference>
<feature type="binding site" evidence="5">
    <location>
        <position position="160"/>
    </location>
    <ligand>
        <name>Mg(2+)</name>
        <dbReference type="ChEBI" id="CHEBI:18420"/>
    </ligand>
</feature>
<reference evidence="8 9" key="1">
    <citation type="submission" date="2018-07" db="EMBL/GenBank/DDBJ databases">
        <title>Genome sequence of Rhodococcus rhodnii ATCC 35071 from Rhodnius prolixus.</title>
        <authorList>
            <person name="Patel V."/>
            <person name="Vogel K.J."/>
        </authorList>
    </citation>
    <scope>NUCLEOTIDE SEQUENCE [LARGE SCALE GENOMIC DNA]</scope>
    <source>
        <strain evidence="8 9">ATCC 35071</strain>
    </source>
</reference>
<dbReference type="PIRSF" id="PIRSF015582">
    <property type="entry name" value="Cit_lyase_B"/>
    <property type="match status" value="1"/>
</dbReference>
<dbReference type="GO" id="GO:0000287">
    <property type="term" value="F:magnesium ion binding"/>
    <property type="evidence" value="ECO:0007669"/>
    <property type="project" value="TreeGrafter"/>
</dbReference>
<dbReference type="PANTHER" id="PTHR32308:SF10">
    <property type="entry name" value="CITRATE LYASE SUBUNIT BETA"/>
    <property type="match status" value="1"/>
</dbReference>
<keyword evidence="3 5" id="KW-0460">Magnesium</keyword>
<dbReference type="PANTHER" id="PTHR32308">
    <property type="entry name" value="LYASE BETA SUBUNIT, PUTATIVE (AFU_ORTHOLOGUE AFUA_4G13030)-RELATED"/>
    <property type="match status" value="1"/>
</dbReference>
<organism evidence="8 9">
    <name type="scientific">Rhodococcus rhodnii</name>
    <dbReference type="NCBI Taxonomy" id="38312"/>
    <lineage>
        <taxon>Bacteria</taxon>
        <taxon>Bacillati</taxon>
        <taxon>Actinomycetota</taxon>
        <taxon>Actinomycetes</taxon>
        <taxon>Mycobacteriales</taxon>
        <taxon>Nocardiaceae</taxon>
        <taxon>Rhodococcus</taxon>
    </lineage>
</organism>
<evidence type="ECO:0000256" key="1">
    <source>
        <dbReference type="ARBA" id="ARBA00001946"/>
    </source>
</evidence>
<feature type="binding site" evidence="4">
    <location>
        <position position="80"/>
    </location>
    <ligand>
        <name>substrate</name>
    </ligand>
</feature>
<dbReference type="GO" id="GO:0006107">
    <property type="term" value="P:oxaloacetate metabolic process"/>
    <property type="evidence" value="ECO:0007669"/>
    <property type="project" value="TreeGrafter"/>
</dbReference>
<feature type="binding site" evidence="5">
    <location>
        <position position="134"/>
    </location>
    <ligand>
        <name>Mg(2+)</name>
        <dbReference type="ChEBI" id="CHEBI:18420"/>
    </ligand>
</feature>
<evidence type="ECO:0000313" key="9">
    <source>
        <dbReference type="Proteomes" id="UP000471120"/>
    </source>
</evidence>
<evidence type="ECO:0000259" key="7">
    <source>
        <dbReference type="Pfam" id="PF03328"/>
    </source>
</evidence>
<gene>
    <name evidence="8" type="ORF">DW322_12170</name>
</gene>
<protein>
    <submittedName>
        <fullName evidence="8">CoA ester lyase</fullName>
    </submittedName>
</protein>
<dbReference type="Proteomes" id="UP000471120">
    <property type="component" value="Unassembled WGS sequence"/>
</dbReference>
<feature type="domain" description="HpcH/HpaI aldolase/citrate lyase" evidence="7">
    <location>
        <begin position="28"/>
        <end position="225"/>
    </location>
</feature>
<comment type="caution">
    <text evidence="8">The sequence shown here is derived from an EMBL/GenBank/DDBJ whole genome shotgun (WGS) entry which is preliminary data.</text>
</comment>
<dbReference type="InterPro" id="IPR015813">
    <property type="entry name" value="Pyrv/PenolPyrv_kinase-like_dom"/>
</dbReference>
<dbReference type="EMBL" id="QRCM01000001">
    <property type="protein sequence ID" value="TXG90843.1"/>
    <property type="molecule type" value="Genomic_DNA"/>
</dbReference>
<dbReference type="SUPFAM" id="SSF51621">
    <property type="entry name" value="Phosphoenolpyruvate/pyruvate domain"/>
    <property type="match status" value="1"/>
</dbReference>
<dbReference type="InterPro" id="IPR011206">
    <property type="entry name" value="Citrate_lyase_beta/mcl1/mcl2"/>
</dbReference>
<proteinExistence type="predicted"/>
<feature type="compositionally biased region" description="Basic and acidic residues" evidence="6">
    <location>
        <begin position="1"/>
        <end position="21"/>
    </location>
</feature>
<dbReference type="AlphaFoldDB" id="A0A6P2CEE6"/>
<name>A0A6P2CEE6_9NOCA</name>
<evidence type="ECO:0000256" key="4">
    <source>
        <dbReference type="PIRSR" id="PIRSR015582-1"/>
    </source>
</evidence>
<feature type="binding site" evidence="4">
    <location>
        <position position="134"/>
    </location>
    <ligand>
        <name>substrate</name>
    </ligand>
</feature>
<keyword evidence="2 5" id="KW-0479">Metal-binding</keyword>
<dbReference type="Gene3D" id="3.20.20.60">
    <property type="entry name" value="Phosphoenolpyruvate-binding domains"/>
    <property type="match status" value="1"/>
</dbReference>
<evidence type="ECO:0000256" key="5">
    <source>
        <dbReference type="PIRSR" id="PIRSR015582-2"/>
    </source>
</evidence>
<dbReference type="Pfam" id="PF03328">
    <property type="entry name" value="HpcH_HpaI"/>
    <property type="match status" value="1"/>
</dbReference>
<evidence type="ECO:0000256" key="6">
    <source>
        <dbReference type="SAM" id="MobiDB-lite"/>
    </source>
</evidence>
<evidence type="ECO:0000256" key="3">
    <source>
        <dbReference type="ARBA" id="ARBA00022842"/>
    </source>
</evidence>
<dbReference type="RefSeq" id="WP_010838700.1">
    <property type="nucleotide sequence ID" value="NZ_QRCM01000001.1"/>
</dbReference>
<keyword evidence="8" id="KW-0456">Lyase</keyword>
<dbReference type="GO" id="GO:0016829">
    <property type="term" value="F:lyase activity"/>
    <property type="evidence" value="ECO:0007669"/>
    <property type="project" value="UniProtKB-KW"/>
</dbReference>
<sequence length="285" mass="29960">MSSPARSHDHAPAHDPIDPAHARSWQLVTAAEPDRFDDAERGEADAIILDVEDGVPDSGKHAARAAVAAWLGDGHRAWVRINAATTAFWEDDLAALAGCETLAGVMLAKVESGSQAEATADRLRPGTPILALVESATGLEAAPEIARSHAVFRLAFGSGDFRRDTGFDASDVAMSYPRARLAVTSRAARIAPPIDGPTLGVDADGLRLACATTRAMGMTGKLCMHTADAAVVNEALSPSQSETRWAHSVIERLGRDGSGIRSGSERPQLAEALKITERAEVFGIA</sequence>
<accession>A0A6P2CEE6</accession>
<evidence type="ECO:0000313" key="8">
    <source>
        <dbReference type="EMBL" id="TXG90843.1"/>
    </source>
</evidence>
<comment type="cofactor">
    <cofactor evidence="1">
        <name>Mg(2+)</name>
        <dbReference type="ChEBI" id="CHEBI:18420"/>
    </cofactor>
</comment>
<feature type="region of interest" description="Disordered" evidence="6">
    <location>
        <begin position="1"/>
        <end position="24"/>
    </location>
</feature>
<evidence type="ECO:0000256" key="2">
    <source>
        <dbReference type="ARBA" id="ARBA00022723"/>
    </source>
</evidence>